<dbReference type="EMBL" id="JAESVG020000004">
    <property type="protein sequence ID" value="KAG8628531.1"/>
    <property type="molecule type" value="Genomic_DNA"/>
</dbReference>
<proteinExistence type="predicted"/>
<sequence>MQFTTPMISLIAFFGVAAYAAPSPQVDAGCTASCAVWNGCRVVNAFPGGNINNCGPEPSRCNCQQFADTARAAIAGSQ</sequence>
<reference evidence="2" key="1">
    <citation type="submission" date="2021-07" db="EMBL/GenBank/DDBJ databases">
        <title>Elsinoe batatas strain:CRI-CJ2 Genome sequencing and assembly.</title>
        <authorList>
            <person name="Huang L."/>
        </authorList>
    </citation>
    <scope>NUCLEOTIDE SEQUENCE</scope>
    <source>
        <strain evidence="2">CRI-CJ2</strain>
    </source>
</reference>
<name>A0A8K0PG32_9PEZI</name>
<gene>
    <name evidence="2" type="ORF">KVT40_004404</name>
</gene>
<organism evidence="2 3">
    <name type="scientific">Elsinoe batatas</name>
    <dbReference type="NCBI Taxonomy" id="2601811"/>
    <lineage>
        <taxon>Eukaryota</taxon>
        <taxon>Fungi</taxon>
        <taxon>Dikarya</taxon>
        <taxon>Ascomycota</taxon>
        <taxon>Pezizomycotina</taxon>
        <taxon>Dothideomycetes</taxon>
        <taxon>Dothideomycetidae</taxon>
        <taxon>Myriangiales</taxon>
        <taxon>Elsinoaceae</taxon>
        <taxon>Elsinoe</taxon>
    </lineage>
</organism>
<protein>
    <submittedName>
        <fullName evidence="2">Uncharacterized protein</fullName>
    </submittedName>
</protein>
<keyword evidence="1" id="KW-0732">Signal</keyword>
<evidence type="ECO:0000313" key="2">
    <source>
        <dbReference type="EMBL" id="KAG8628531.1"/>
    </source>
</evidence>
<comment type="caution">
    <text evidence="2">The sequence shown here is derived from an EMBL/GenBank/DDBJ whole genome shotgun (WGS) entry which is preliminary data.</text>
</comment>
<keyword evidence="3" id="KW-1185">Reference proteome</keyword>
<dbReference type="AlphaFoldDB" id="A0A8K0PG32"/>
<dbReference type="Proteomes" id="UP000809789">
    <property type="component" value="Unassembled WGS sequence"/>
</dbReference>
<dbReference type="OrthoDB" id="3621146at2759"/>
<evidence type="ECO:0000313" key="3">
    <source>
        <dbReference type="Proteomes" id="UP000809789"/>
    </source>
</evidence>
<evidence type="ECO:0000256" key="1">
    <source>
        <dbReference type="SAM" id="SignalP"/>
    </source>
</evidence>
<feature type="signal peptide" evidence="1">
    <location>
        <begin position="1"/>
        <end position="20"/>
    </location>
</feature>
<feature type="chain" id="PRO_5035476218" evidence="1">
    <location>
        <begin position="21"/>
        <end position="78"/>
    </location>
</feature>
<accession>A0A8K0PG32</accession>